<accession>A0A074W4I6</accession>
<evidence type="ECO:0000313" key="1">
    <source>
        <dbReference type="EMBL" id="KEQ68045.1"/>
    </source>
</evidence>
<dbReference type="GeneID" id="25417793"/>
<proteinExistence type="predicted"/>
<reference evidence="1 2" key="1">
    <citation type="journal article" date="2014" name="BMC Genomics">
        <title>Genome sequencing of four Aureobasidium pullulans varieties: biotechnological potential, stress tolerance, and description of new species.</title>
        <authorList>
            <person name="Gostin Ar C."/>
            <person name="Ohm R.A."/>
            <person name="Kogej T."/>
            <person name="Sonjak S."/>
            <person name="Turk M."/>
            <person name="Zajc J."/>
            <person name="Zalar P."/>
            <person name="Grube M."/>
            <person name="Sun H."/>
            <person name="Han J."/>
            <person name="Sharma A."/>
            <person name="Chiniquy J."/>
            <person name="Ngan C.Y."/>
            <person name="Lipzen A."/>
            <person name="Barry K."/>
            <person name="Grigoriev I.V."/>
            <person name="Gunde-Cimerman N."/>
        </authorList>
    </citation>
    <scope>NUCLEOTIDE SEQUENCE [LARGE SCALE GENOMIC DNA]</scope>
    <source>
        <strain evidence="1 2">CBS 147.97</strain>
    </source>
</reference>
<dbReference type="HOGENOM" id="CLU_053555_0_0_1"/>
<evidence type="ECO:0000313" key="2">
    <source>
        <dbReference type="Proteomes" id="UP000027730"/>
    </source>
</evidence>
<name>A0A074W4I6_9PEZI</name>
<dbReference type="AlphaFoldDB" id="A0A074W4I6"/>
<dbReference type="Proteomes" id="UP000027730">
    <property type="component" value="Unassembled WGS sequence"/>
</dbReference>
<dbReference type="RefSeq" id="XP_013422228.1">
    <property type="nucleotide sequence ID" value="XM_013566774.1"/>
</dbReference>
<gene>
    <name evidence="1" type="ORF">M436DRAFT_86716</name>
</gene>
<dbReference type="EMBL" id="KL584743">
    <property type="protein sequence ID" value="KEQ68045.1"/>
    <property type="molecule type" value="Genomic_DNA"/>
</dbReference>
<organism evidence="1 2">
    <name type="scientific">Aureobasidium namibiae CBS 147.97</name>
    <dbReference type="NCBI Taxonomy" id="1043004"/>
    <lineage>
        <taxon>Eukaryota</taxon>
        <taxon>Fungi</taxon>
        <taxon>Dikarya</taxon>
        <taxon>Ascomycota</taxon>
        <taxon>Pezizomycotina</taxon>
        <taxon>Dothideomycetes</taxon>
        <taxon>Dothideomycetidae</taxon>
        <taxon>Dothideales</taxon>
        <taxon>Saccotheciaceae</taxon>
        <taxon>Aureobasidium</taxon>
    </lineage>
</organism>
<sequence>MGFGSVVLGAAFDYSTCIDKTGFEKCYDSADSALTSCISNNCGGSVCVKSCNNDPNCVLQNCPDLGLDCIYACECIRNTKRVACAAESCWNRAYSCEYSDAVADMVDMCGNTDRNAIPYFPAPDSAPGSCSCNKGKLSLTIEKINTQITACANNQTNLDTLASTADISTHGTACLCCSISYMASAIWDICPTTQPSLLAADNITAIYGKHYDECIALLPNIDCENDLGFGAAVGAAMSGYHAINDLPANGTETLYNKQGSPATPTQATIVWTPNPGFSPFTIVAAAQTEASGKVSETATGGMSKTGSAATSASQGAASATPISNAASKAHKFWLNKVVCMVAAVVFS</sequence>
<keyword evidence="2" id="KW-1185">Reference proteome</keyword>
<protein>
    <submittedName>
        <fullName evidence="1">Uncharacterized protein</fullName>
    </submittedName>
</protein>
<dbReference type="OrthoDB" id="3538998at2759"/>